<sequence length="595" mass="64721">MKMKWISFTLLAALSLIGFTACNSTDEPDYKNGYGDQPVNFETNIRGLSTRAHDTKWDNNDAIGIFMFNSGSNISNVSTLPAANKQYITPDADGKFVPANAENTIVFPGADQKVDIIAYYPYTQTLLSGNIYNVDIAKQAPLSNIDLLYSNDLKNVSASTPKDQIKLGFRHMLSKIIFEVSMSDGSAISDMSATLKGFETKAKFNLSDGTLTNVEGTKDFAAIVKDTKAEAIIIPKNAKIGNVDFVVGGKTYVWEPKDDLKKVEAGKEYTFKVKLMPDGTVETLNPGGTITDWDKIDGGEYEINAEGGDTPANITIEGETTLNFDKTASTKTLSLKTTGKFEISKPEAANWITITPASGSGDTNVEIKVTANETTSERTADLTIKSLATKSTTGKTITITIKQAGKEDGPQPASNQLFPGSDFENWDTFMDALAQYKTNPKIPDYASKAEGLGMDGKTALQIKGKIEKNPYLFTVKSTPEILASLKGKSRINFYVKGSISDGRSLSINIYQKSDKYKQFPVFNMGDIKDKDILVEASPTNENAYKGEVNTNGKWIKVSLDISKISNNEVTTANMFALKTGGAATYDLLIDNITVE</sequence>
<accession>A0A2X4PP53</accession>
<dbReference type="RefSeq" id="WP_023939381.1">
    <property type="nucleotide sequence ID" value="NZ_LS483447.1"/>
</dbReference>
<dbReference type="Gene3D" id="2.60.40.2630">
    <property type="match status" value="1"/>
</dbReference>
<name>A0A2X4PP53_9PORP</name>
<keyword evidence="5" id="KW-0732">Signal</keyword>
<dbReference type="PROSITE" id="PS51257">
    <property type="entry name" value="PROKAR_LIPOPROTEIN"/>
    <property type="match status" value="1"/>
</dbReference>
<dbReference type="Pfam" id="PF13149">
    <property type="entry name" value="Mfa_like_1"/>
    <property type="match status" value="1"/>
</dbReference>
<keyword evidence="3" id="KW-0378">Hydrolase</keyword>
<evidence type="ECO:0000256" key="5">
    <source>
        <dbReference type="SAM" id="SignalP"/>
    </source>
</evidence>
<keyword evidence="2" id="KW-0645">Protease</keyword>
<dbReference type="EMBL" id="LS483447">
    <property type="protein sequence ID" value="SQH73328.1"/>
    <property type="molecule type" value="Genomic_DNA"/>
</dbReference>
<feature type="domain" description="BACON" evidence="6">
    <location>
        <begin position="344"/>
        <end position="404"/>
    </location>
</feature>
<dbReference type="CDD" id="cd13121">
    <property type="entry name" value="BF2867_like_C"/>
    <property type="match status" value="1"/>
</dbReference>
<dbReference type="Gene3D" id="2.60.40.10">
    <property type="entry name" value="Immunoglobulins"/>
    <property type="match status" value="1"/>
</dbReference>
<keyword evidence="8" id="KW-1185">Reference proteome</keyword>
<feature type="chain" id="PRO_5016159131" evidence="5">
    <location>
        <begin position="25"/>
        <end position="595"/>
    </location>
</feature>
<dbReference type="InterPro" id="IPR042278">
    <property type="entry name" value="Mfa-like_1_N"/>
</dbReference>
<proteinExistence type="inferred from homology"/>
<evidence type="ECO:0000256" key="1">
    <source>
        <dbReference type="ARBA" id="ARBA00006067"/>
    </source>
</evidence>
<evidence type="ECO:0000313" key="8">
    <source>
        <dbReference type="Proteomes" id="UP000249300"/>
    </source>
</evidence>
<keyword evidence="4" id="KW-0843">Virulence</keyword>
<evidence type="ECO:0000256" key="3">
    <source>
        <dbReference type="ARBA" id="ARBA00022807"/>
    </source>
</evidence>
<dbReference type="CDD" id="cd14948">
    <property type="entry name" value="BACON"/>
    <property type="match status" value="1"/>
</dbReference>
<keyword evidence="3" id="KW-0788">Thiol protease</keyword>
<dbReference type="InterPro" id="IPR013783">
    <property type="entry name" value="Ig-like_fold"/>
</dbReference>
<evidence type="ECO:0000259" key="6">
    <source>
        <dbReference type="Pfam" id="PF13004"/>
    </source>
</evidence>
<dbReference type="InterPro" id="IPR024361">
    <property type="entry name" value="BACON"/>
</dbReference>
<evidence type="ECO:0000256" key="2">
    <source>
        <dbReference type="ARBA" id="ARBA00022670"/>
    </source>
</evidence>
<feature type="signal peptide" evidence="5">
    <location>
        <begin position="1"/>
        <end position="24"/>
    </location>
</feature>
<evidence type="ECO:0000313" key="7">
    <source>
        <dbReference type="EMBL" id="SQH73328.1"/>
    </source>
</evidence>
<dbReference type="KEGG" id="pcre:NCTC12858_01182"/>
<evidence type="ECO:0000256" key="4">
    <source>
        <dbReference type="ARBA" id="ARBA00023026"/>
    </source>
</evidence>
<dbReference type="Gene3D" id="2.60.40.2620">
    <property type="entry name" value="Fimbrillin-like"/>
    <property type="match status" value="1"/>
</dbReference>
<dbReference type="Proteomes" id="UP000249300">
    <property type="component" value="Chromosome 1"/>
</dbReference>
<dbReference type="AlphaFoldDB" id="A0A2X4PP53"/>
<organism evidence="7 8">
    <name type="scientific">Porphyromonas crevioricanis</name>
    <dbReference type="NCBI Taxonomy" id="393921"/>
    <lineage>
        <taxon>Bacteria</taxon>
        <taxon>Pseudomonadati</taxon>
        <taxon>Bacteroidota</taxon>
        <taxon>Bacteroidia</taxon>
        <taxon>Bacteroidales</taxon>
        <taxon>Porphyromonadaceae</taxon>
        <taxon>Porphyromonas</taxon>
    </lineage>
</organism>
<reference evidence="7 8" key="1">
    <citation type="submission" date="2018-06" db="EMBL/GenBank/DDBJ databases">
        <authorList>
            <consortium name="Pathogen Informatics"/>
            <person name="Doyle S."/>
        </authorList>
    </citation>
    <scope>NUCLEOTIDE SEQUENCE [LARGE SCALE GENOMIC DNA]</scope>
    <source>
        <strain evidence="7 8">NCTC12858</strain>
    </source>
</reference>
<protein>
    <submittedName>
        <fullName evidence="7">Bacteroidetes-Associated Carbohydrate-binding Often N-terminal</fullName>
    </submittedName>
</protein>
<dbReference type="GO" id="GO:0006508">
    <property type="term" value="P:proteolysis"/>
    <property type="evidence" value="ECO:0007669"/>
    <property type="project" value="UniProtKB-KW"/>
</dbReference>
<dbReference type="GO" id="GO:0008234">
    <property type="term" value="F:cysteine-type peptidase activity"/>
    <property type="evidence" value="ECO:0007669"/>
    <property type="project" value="UniProtKB-KW"/>
</dbReference>
<gene>
    <name evidence="7" type="ORF">NCTC12858_01182</name>
</gene>
<dbReference type="InterPro" id="IPR025049">
    <property type="entry name" value="Mfa-like_1"/>
</dbReference>
<comment type="similarity">
    <text evidence="1">Belongs to the peptidase C25 family.</text>
</comment>
<dbReference type="Pfam" id="PF13004">
    <property type="entry name" value="BACON"/>
    <property type="match status" value="1"/>
</dbReference>
<dbReference type="CDD" id="cd13120">
    <property type="entry name" value="BF2867_like_N"/>
    <property type="match status" value="1"/>
</dbReference>